<reference evidence="9" key="1">
    <citation type="journal article" date="2016" name="Nat. Genet.">
        <title>The genome sequences of Arachis duranensis and Arachis ipaensis, the diploid ancestors of cultivated peanut.</title>
        <authorList>
            <person name="Bertioli D.J."/>
            <person name="Cannon S.B."/>
            <person name="Froenicke L."/>
            <person name="Huang G."/>
            <person name="Farmer A.D."/>
            <person name="Cannon E.K."/>
            <person name="Liu X."/>
            <person name="Gao D."/>
            <person name="Clevenger J."/>
            <person name="Dash S."/>
            <person name="Ren L."/>
            <person name="Moretzsohn M.C."/>
            <person name="Shirasawa K."/>
            <person name="Huang W."/>
            <person name="Vidigal B."/>
            <person name="Abernathy B."/>
            <person name="Chu Y."/>
            <person name="Niederhuth C.E."/>
            <person name="Umale P."/>
            <person name="Araujo A.C."/>
            <person name="Kozik A."/>
            <person name="Kim K.D."/>
            <person name="Burow M.D."/>
            <person name="Varshney R.K."/>
            <person name="Wang X."/>
            <person name="Zhang X."/>
            <person name="Barkley N."/>
            <person name="Guimaraes P.M."/>
            <person name="Isobe S."/>
            <person name="Guo B."/>
            <person name="Liao B."/>
            <person name="Stalker H.T."/>
            <person name="Schmitz R.J."/>
            <person name="Scheffler B.E."/>
            <person name="Leal-Bertioli S.C."/>
            <person name="Xun X."/>
            <person name="Jackson S.A."/>
            <person name="Michelmore R."/>
            <person name="Ozias-Akins P."/>
        </authorList>
    </citation>
    <scope>NUCLEOTIDE SEQUENCE [LARGE SCALE GENOMIC DNA]</scope>
    <source>
        <strain evidence="9">cv. V14167</strain>
    </source>
</reference>
<evidence type="ECO:0000313" key="10">
    <source>
        <dbReference type="RefSeq" id="XP_052117762.1"/>
    </source>
</evidence>
<dbReference type="GeneID" id="107490218"/>
<dbReference type="KEGG" id="adu:107490218"/>
<reference evidence="10" key="2">
    <citation type="submission" date="2025-08" db="UniProtKB">
        <authorList>
            <consortium name="RefSeq"/>
        </authorList>
    </citation>
    <scope>IDENTIFICATION</scope>
    <source>
        <tissue evidence="10">Whole plant</tissue>
    </source>
</reference>
<dbReference type="RefSeq" id="XP_052117762.1">
    <property type="nucleotide sequence ID" value="XM_052261802.1"/>
</dbReference>
<organism evidence="9 10">
    <name type="scientific">Arachis duranensis</name>
    <name type="common">Wild peanut</name>
    <dbReference type="NCBI Taxonomy" id="130453"/>
    <lineage>
        <taxon>Eukaryota</taxon>
        <taxon>Viridiplantae</taxon>
        <taxon>Streptophyta</taxon>
        <taxon>Embryophyta</taxon>
        <taxon>Tracheophyta</taxon>
        <taxon>Spermatophyta</taxon>
        <taxon>Magnoliopsida</taxon>
        <taxon>eudicotyledons</taxon>
        <taxon>Gunneridae</taxon>
        <taxon>Pentapetalae</taxon>
        <taxon>rosids</taxon>
        <taxon>fabids</taxon>
        <taxon>Fabales</taxon>
        <taxon>Fabaceae</taxon>
        <taxon>Papilionoideae</taxon>
        <taxon>50 kb inversion clade</taxon>
        <taxon>dalbergioids sensu lato</taxon>
        <taxon>Dalbergieae</taxon>
        <taxon>Pterocarpus clade</taxon>
        <taxon>Arachis</taxon>
    </lineage>
</organism>
<evidence type="ECO:0000256" key="7">
    <source>
        <dbReference type="ARBA" id="ARBA00023136"/>
    </source>
</evidence>
<evidence type="ECO:0000256" key="2">
    <source>
        <dbReference type="ARBA" id="ARBA00022676"/>
    </source>
</evidence>
<keyword evidence="3" id="KW-0808">Transferase</keyword>
<dbReference type="GO" id="GO:0016757">
    <property type="term" value="F:glycosyltransferase activity"/>
    <property type="evidence" value="ECO:0007669"/>
    <property type="project" value="UniProtKB-KW"/>
</dbReference>
<dbReference type="Proteomes" id="UP000515211">
    <property type="component" value="Chromosome 5"/>
</dbReference>
<keyword evidence="5 8" id="KW-1133">Transmembrane helix</keyword>
<dbReference type="GO" id="GO:0000139">
    <property type="term" value="C:Golgi membrane"/>
    <property type="evidence" value="ECO:0007669"/>
    <property type="project" value="UniProtKB-SubCell"/>
</dbReference>
<sequence length="296" mass="34102">MEIHGTDAVFHPLDKDKAKNGKRFRWLLLLRAHKAFASAACFGNTLSSLLHSLKKRLLHRSMDKSSKGRILFRVILTFLLMALAFLSFEFLADFKGWRYFQGHIPRTSEIKGFFHNAYVSWLEFRAGYIAPPIQSLSTLYVALFLVQSLDRMLLCLGCFWIKLKKIRPNIQGDLDLELEGSNSEYPMVYEQSISVVCELDWPKDRLLIQVMDDSDDEGLQWLIKGEVSKWSHRGVNIIYRHRLFRTGYKAGNLKSAMKDTMSVTKFNAMVSGLFQLGSSYEWIVTKKAGRLLSRTC</sequence>
<dbReference type="Gene3D" id="3.90.550.10">
    <property type="entry name" value="Spore Coat Polysaccharide Biosynthesis Protein SpsA, Chain A"/>
    <property type="match status" value="1"/>
</dbReference>
<keyword evidence="6" id="KW-0333">Golgi apparatus</keyword>
<evidence type="ECO:0000256" key="3">
    <source>
        <dbReference type="ARBA" id="ARBA00022679"/>
    </source>
</evidence>
<evidence type="ECO:0000313" key="9">
    <source>
        <dbReference type="Proteomes" id="UP000515211"/>
    </source>
</evidence>
<dbReference type="PANTHER" id="PTHR32044">
    <property type="entry name" value="GLUCOMANNAN 4-BETA-MANNOSYLTRANSFERASE 9"/>
    <property type="match status" value="1"/>
</dbReference>
<feature type="transmembrane region" description="Helical" evidence="8">
    <location>
        <begin position="70"/>
        <end position="92"/>
    </location>
</feature>
<keyword evidence="4 8" id="KW-0812">Transmembrane</keyword>
<protein>
    <submittedName>
        <fullName evidence="10">Probable xyloglucan glycosyltransferase 5</fullName>
    </submittedName>
</protein>
<keyword evidence="9" id="KW-1185">Reference proteome</keyword>
<keyword evidence="2" id="KW-0328">Glycosyltransferase</keyword>
<accession>A0A9C6TW96</accession>
<evidence type="ECO:0000256" key="1">
    <source>
        <dbReference type="ARBA" id="ARBA00004394"/>
    </source>
</evidence>
<evidence type="ECO:0000256" key="8">
    <source>
        <dbReference type="SAM" id="Phobius"/>
    </source>
</evidence>
<name>A0A9C6TW96_ARADU</name>
<proteinExistence type="predicted"/>
<evidence type="ECO:0000256" key="4">
    <source>
        <dbReference type="ARBA" id="ARBA00022692"/>
    </source>
</evidence>
<dbReference type="AlphaFoldDB" id="A0A9C6TW96"/>
<dbReference type="PANTHER" id="PTHR32044:SF80">
    <property type="entry name" value="XYLOGLUCAN GLYCOSYLTRANSFERASE 2-RELATED"/>
    <property type="match status" value="1"/>
</dbReference>
<comment type="subcellular location">
    <subcellularLocation>
        <location evidence="1">Golgi apparatus membrane</location>
    </subcellularLocation>
</comment>
<evidence type="ECO:0000256" key="6">
    <source>
        <dbReference type="ARBA" id="ARBA00023034"/>
    </source>
</evidence>
<evidence type="ECO:0000256" key="5">
    <source>
        <dbReference type="ARBA" id="ARBA00022989"/>
    </source>
</evidence>
<keyword evidence="7 8" id="KW-0472">Membrane</keyword>
<gene>
    <name evidence="10" type="primary">LOC107490218</name>
</gene>
<dbReference type="InterPro" id="IPR029044">
    <property type="entry name" value="Nucleotide-diphossugar_trans"/>
</dbReference>